<keyword evidence="2" id="KW-0378">Hydrolase</keyword>
<evidence type="ECO:0000313" key="5">
    <source>
        <dbReference type="EMBL" id="WAX57488.1"/>
    </source>
</evidence>
<dbReference type="InterPro" id="IPR015637">
    <property type="entry name" value="MUG/TDG"/>
</dbReference>
<dbReference type="CDD" id="cd10028">
    <property type="entry name" value="UDG-F2_TDG_MUG"/>
    <property type="match status" value="1"/>
</dbReference>
<proteinExistence type="predicted"/>
<feature type="domain" description="Uracil-DNA glycosylase-like" evidence="4">
    <location>
        <begin position="8"/>
        <end position="162"/>
    </location>
</feature>
<name>A0ABY7JY51_9ACTN</name>
<evidence type="ECO:0000256" key="3">
    <source>
        <dbReference type="ARBA" id="ARBA00023204"/>
    </source>
</evidence>
<evidence type="ECO:0000256" key="1">
    <source>
        <dbReference type="ARBA" id="ARBA00022763"/>
    </source>
</evidence>
<dbReference type="InterPro" id="IPR036895">
    <property type="entry name" value="Uracil-DNA_glycosylase-like_sf"/>
</dbReference>
<keyword evidence="1" id="KW-0227">DNA damage</keyword>
<dbReference type="Pfam" id="PF03167">
    <property type="entry name" value="UDG"/>
    <property type="match status" value="1"/>
</dbReference>
<dbReference type="InterPro" id="IPR005122">
    <property type="entry name" value="Uracil-DNA_glycosylase-like"/>
</dbReference>
<organism evidence="5 6">
    <name type="scientific">Jatrophihabitans cynanchi</name>
    <dbReference type="NCBI Taxonomy" id="2944128"/>
    <lineage>
        <taxon>Bacteria</taxon>
        <taxon>Bacillati</taxon>
        <taxon>Actinomycetota</taxon>
        <taxon>Actinomycetes</taxon>
        <taxon>Jatrophihabitantales</taxon>
        <taxon>Jatrophihabitantaceae</taxon>
        <taxon>Jatrophihabitans</taxon>
    </lineage>
</organism>
<dbReference type="Proteomes" id="UP001164693">
    <property type="component" value="Chromosome"/>
</dbReference>
<dbReference type="RefSeq" id="WP_269444029.1">
    <property type="nucleotide sequence ID" value="NZ_CP097463.1"/>
</dbReference>
<evidence type="ECO:0000256" key="2">
    <source>
        <dbReference type="ARBA" id="ARBA00022801"/>
    </source>
</evidence>
<dbReference type="SUPFAM" id="SSF52141">
    <property type="entry name" value="Uracil-DNA glycosylase-like"/>
    <property type="match status" value="1"/>
</dbReference>
<evidence type="ECO:0000259" key="4">
    <source>
        <dbReference type="Pfam" id="PF03167"/>
    </source>
</evidence>
<dbReference type="PANTHER" id="PTHR12159">
    <property type="entry name" value="G/T AND G/U MISMATCH-SPECIFIC DNA GLYCOSYLASE"/>
    <property type="match status" value="1"/>
</dbReference>
<keyword evidence="3" id="KW-0234">DNA repair</keyword>
<reference evidence="5" key="1">
    <citation type="submission" date="2022-05" db="EMBL/GenBank/DDBJ databases">
        <title>Jatrophihabitans sp. SB3-54 whole genome sequence.</title>
        <authorList>
            <person name="Suh M.K."/>
            <person name="Eom M.K."/>
            <person name="Kim J.S."/>
            <person name="Kim H.S."/>
            <person name="Do H.E."/>
            <person name="Shin Y.K."/>
            <person name="Lee J.-S."/>
        </authorList>
    </citation>
    <scope>NUCLEOTIDE SEQUENCE</scope>
    <source>
        <strain evidence="5">SB3-54</strain>
    </source>
</reference>
<protein>
    <submittedName>
        <fullName evidence="5">Mismatch-specific DNA-glycosylase</fullName>
    </submittedName>
</protein>
<dbReference type="Gene3D" id="3.40.470.10">
    <property type="entry name" value="Uracil-DNA glycosylase-like domain"/>
    <property type="match status" value="1"/>
</dbReference>
<keyword evidence="6" id="KW-1185">Reference proteome</keyword>
<gene>
    <name evidence="5" type="ORF">M6B22_01670</name>
</gene>
<dbReference type="EMBL" id="CP097463">
    <property type="protein sequence ID" value="WAX57488.1"/>
    <property type="molecule type" value="Genomic_DNA"/>
</dbReference>
<sequence length="205" mass="22254">MALPDVLTSGLRVVIVGTAPAAPARGHYYAGRGNLFWQLLHEAGLTAELLTPEQDRLVVRYGLGLTDLHKSVEVLGRERTVHWHIREFTAKLRRYRPQAVAFVSATAAGAYARGAGLRGLRPGPWGSTPWPVAGLPGFVLPGPSGANNGMPLPLRIALWRDLADFLDTHGPPPPTVRPAPSGPRLRWCGRLPPWCDQPRLPSPLV</sequence>
<evidence type="ECO:0000313" key="6">
    <source>
        <dbReference type="Proteomes" id="UP001164693"/>
    </source>
</evidence>
<accession>A0ABY7JY51</accession>
<dbReference type="PANTHER" id="PTHR12159:SF9">
    <property type="entry name" value="G_T MISMATCH-SPECIFIC THYMINE DNA GLYCOSYLASE"/>
    <property type="match status" value="1"/>
</dbReference>